<dbReference type="EMBL" id="CP126172">
    <property type="protein sequence ID" value="WOS41281.1"/>
    <property type="molecule type" value="Genomic_DNA"/>
</dbReference>
<dbReference type="RefSeq" id="WP_317844417.1">
    <property type="nucleotide sequence ID" value="NZ_CP126170.1"/>
</dbReference>
<accession>A0ABZ0JPE3</accession>
<dbReference type="Proteomes" id="UP001302020">
    <property type="component" value="Chromosome"/>
</dbReference>
<evidence type="ECO:0000313" key="3">
    <source>
        <dbReference type="Proteomes" id="UP001302020"/>
    </source>
</evidence>
<reference evidence="2 3" key="1">
    <citation type="submission" date="2023-05" db="EMBL/GenBank/DDBJ databases">
        <title>Xanthomonas rydalmerenesis sp. nov., a novel Xanthomonas species isolated from Fragaria x ananassa.</title>
        <authorList>
            <person name="McKnight D.J.E."/>
            <person name="Wong-Bajracharya J."/>
            <person name="Okoh E.B."/>
            <person name="Snijders F."/>
            <person name="Lidbetter F."/>
            <person name="Webster J."/>
            <person name="Djordjevic S.P."/>
            <person name="Bogema D.R."/>
            <person name="Chapman T.A."/>
        </authorList>
    </citation>
    <scope>NUCLEOTIDE SEQUENCE [LARGE SCALE GENOMIC DNA]</scope>
    <source>
        <strain evidence="2 3">DAR34883</strain>
    </source>
</reference>
<feature type="region of interest" description="Disordered" evidence="1">
    <location>
        <begin position="1"/>
        <end position="20"/>
    </location>
</feature>
<proteinExistence type="predicted"/>
<name>A0ABZ0JPE3_9XANT</name>
<protein>
    <submittedName>
        <fullName evidence="2">Uncharacterized protein</fullName>
    </submittedName>
</protein>
<sequence>MAYVTLSAPPSGTATDVSAVKAGDSQCQRRTGTDDTARWYRASFE</sequence>
<organism evidence="2 3">
    <name type="scientific">Xanthomonas rydalmerensis</name>
    <dbReference type="NCBI Taxonomy" id="3046274"/>
    <lineage>
        <taxon>Bacteria</taxon>
        <taxon>Pseudomonadati</taxon>
        <taxon>Pseudomonadota</taxon>
        <taxon>Gammaproteobacteria</taxon>
        <taxon>Lysobacterales</taxon>
        <taxon>Lysobacteraceae</taxon>
        <taxon>Xanthomonas</taxon>
    </lineage>
</organism>
<evidence type="ECO:0000256" key="1">
    <source>
        <dbReference type="SAM" id="MobiDB-lite"/>
    </source>
</evidence>
<gene>
    <name evidence="2" type="ORF">QN243_02005</name>
</gene>
<evidence type="ECO:0000313" key="2">
    <source>
        <dbReference type="EMBL" id="WOS41281.1"/>
    </source>
</evidence>
<keyword evidence="3" id="KW-1185">Reference proteome</keyword>